<evidence type="ECO:0000313" key="1">
    <source>
        <dbReference type="EMBL" id="KAJ7537505.1"/>
    </source>
</evidence>
<dbReference type="Proteomes" id="UP001162992">
    <property type="component" value="Chromosome 11"/>
</dbReference>
<evidence type="ECO:0000313" key="2">
    <source>
        <dbReference type="Proteomes" id="UP001162992"/>
    </source>
</evidence>
<reference evidence="2" key="1">
    <citation type="journal article" date="2024" name="Proc. Natl. Acad. Sci. U.S.A.">
        <title>Extraordinary preservation of gene collinearity over three hundred million years revealed in homosporous lycophytes.</title>
        <authorList>
            <person name="Li C."/>
            <person name="Wickell D."/>
            <person name="Kuo L.Y."/>
            <person name="Chen X."/>
            <person name="Nie B."/>
            <person name="Liao X."/>
            <person name="Peng D."/>
            <person name="Ji J."/>
            <person name="Jenkins J."/>
            <person name="Williams M."/>
            <person name="Shu S."/>
            <person name="Plott C."/>
            <person name="Barry K."/>
            <person name="Rajasekar S."/>
            <person name="Grimwood J."/>
            <person name="Han X."/>
            <person name="Sun S."/>
            <person name="Hou Z."/>
            <person name="He W."/>
            <person name="Dai G."/>
            <person name="Sun C."/>
            <person name="Schmutz J."/>
            <person name="Leebens-Mack J.H."/>
            <person name="Li F.W."/>
            <person name="Wang L."/>
        </authorList>
    </citation>
    <scope>NUCLEOTIDE SEQUENCE [LARGE SCALE GENOMIC DNA]</scope>
    <source>
        <strain evidence="2">cv. PW_Plant_1</strain>
    </source>
</reference>
<accession>A0ACC2C687</accession>
<organism evidence="1 2">
    <name type="scientific">Diphasiastrum complanatum</name>
    <name type="common">Issler's clubmoss</name>
    <name type="synonym">Lycopodium complanatum</name>
    <dbReference type="NCBI Taxonomy" id="34168"/>
    <lineage>
        <taxon>Eukaryota</taxon>
        <taxon>Viridiplantae</taxon>
        <taxon>Streptophyta</taxon>
        <taxon>Embryophyta</taxon>
        <taxon>Tracheophyta</taxon>
        <taxon>Lycopodiopsida</taxon>
        <taxon>Lycopodiales</taxon>
        <taxon>Lycopodiaceae</taxon>
        <taxon>Lycopodioideae</taxon>
        <taxon>Diphasiastrum</taxon>
    </lineage>
</organism>
<proteinExistence type="predicted"/>
<protein>
    <submittedName>
        <fullName evidence="1">Uncharacterized protein</fullName>
    </submittedName>
</protein>
<gene>
    <name evidence="1" type="ORF">O6H91_11G008500</name>
</gene>
<keyword evidence="2" id="KW-1185">Reference proteome</keyword>
<name>A0ACC2C687_DIPCM</name>
<comment type="caution">
    <text evidence="1">The sequence shown here is derived from an EMBL/GenBank/DDBJ whole genome shotgun (WGS) entry which is preliminary data.</text>
</comment>
<dbReference type="EMBL" id="CM055102">
    <property type="protein sequence ID" value="KAJ7537505.1"/>
    <property type="molecule type" value="Genomic_DNA"/>
</dbReference>
<sequence length="369" mass="41655">MGRVKLEIKKIENPTNRQVTYSKRRNGLIKKAYELSVLCDIDIALLMFSPSGKLSQYATNNSIEDVIYRFASMPEYERNKRKVENNDNLNKAIRKLRSESGSNNERERSFGNVEALREEINRIQQEKDLLQRKIRWYQGEDIESMNSISQLSMFEEELQFALNKVRNRKQEVQNSGYSKLRQHFDSSQLVSFNAHEPYALQSRMASISEAVGPSYSHWTQRDPQTSLLNFLELPAGSVLSASQIRGPEDAAEGQTGSFFNQYASQARQLQMSSNVSQPDSNPQQRPSIKRENHIVGLDGFLDDKTGSVDMRLGSHGYPSEASGSGGQGEGSQEMANLGSSEGLGQTWAPYDGGQMTMQLANQFFPPQMR</sequence>